<dbReference type="CDD" id="cd14688">
    <property type="entry name" value="bZIP_YAP"/>
    <property type="match status" value="1"/>
</dbReference>
<evidence type="ECO:0000313" key="4">
    <source>
        <dbReference type="Proteomes" id="UP000054321"/>
    </source>
</evidence>
<reference evidence="4" key="2">
    <citation type="submission" date="2015-01" db="EMBL/GenBank/DDBJ databases">
        <title>Evolutionary Origins and Diversification of the Mycorrhizal Mutualists.</title>
        <authorList>
            <consortium name="DOE Joint Genome Institute"/>
            <consortium name="Mycorrhizal Genomics Consortium"/>
            <person name="Kohler A."/>
            <person name="Kuo A."/>
            <person name="Nagy L.G."/>
            <person name="Floudas D."/>
            <person name="Copeland A."/>
            <person name="Barry K.W."/>
            <person name="Cichocki N."/>
            <person name="Veneault-Fourrey C."/>
            <person name="LaButti K."/>
            <person name="Lindquist E.A."/>
            <person name="Lipzen A."/>
            <person name="Lundell T."/>
            <person name="Morin E."/>
            <person name="Murat C."/>
            <person name="Riley R."/>
            <person name="Ohm R."/>
            <person name="Sun H."/>
            <person name="Tunlid A."/>
            <person name="Henrissat B."/>
            <person name="Grigoriev I.V."/>
            <person name="Hibbett D.S."/>
            <person name="Martin F."/>
        </authorList>
    </citation>
    <scope>NUCLEOTIDE SEQUENCE [LARGE SCALE GENOMIC DNA]</scope>
    <source>
        <strain evidence="4">Zn</strain>
    </source>
</reference>
<dbReference type="InParanoid" id="A0A0C3H1Z2"/>
<evidence type="ECO:0000256" key="2">
    <source>
        <dbReference type="SAM" id="MobiDB-lite"/>
    </source>
</evidence>
<dbReference type="OrthoDB" id="3535998at2759"/>
<dbReference type="InterPro" id="IPR021833">
    <property type="entry name" value="DUF3425"/>
</dbReference>
<reference evidence="3 4" key="1">
    <citation type="submission" date="2014-04" db="EMBL/GenBank/DDBJ databases">
        <authorList>
            <consortium name="DOE Joint Genome Institute"/>
            <person name="Kuo A."/>
            <person name="Martino E."/>
            <person name="Perotto S."/>
            <person name="Kohler A."/>
            <person name="Nagy L.G."/>
            <person name="Floudas D."/>
            <person name="Copeland A."/>
            <person name="Barry K.W."/>
            <person name="Cichocki N."/>
            <person name="Veneault-Fourrey C."/>
            <person name="LaButti K."/>
            <person name="Lindquist E.A."/>
            <person name="Lipzen A."/>
            <person name="Lundell T."/>
            <person name="Morin E."/>
            <person name="Murat C."/>
            <person name="Sun H."/>
            <person name="Tunlid A."/>
            <person name="Henrissat B."/>
            <person name="Grigoriev I.V."/>
            <person name="Hibbett D.S."/>
            <person name="Martin F."/>
            <person name="Nordberg H.P."/>
            <person name="Cantor M.N."/>
            <person name="Hua S.X."/>
        </authorList>
    </citation>
    <scope>NUCLEOTIDE SEQUENCE [LARGE SCALE GENOMIC DNA]</scope>
    <source>
        <strain evidence="3 4">Zn</strain>
    </source>
</reference>
<dbReference type="EMBL" id="KN832882">
    <property type="protein sequence ID" value="KIM97414.1"/>
    <property type="molecule type" value="Genomic_DNA"/>
</dbReference>
<keyword evidence="4" id="KW-1185">Reference proteome</keyword>
<name>A0A0C3H1Z2_OIDMZ</name>
<evidence type="ECO:0008006" key="5">
    <source>
        <dbReference type="Google" id="ProtNLM"/>
    </source>
</evidence>
<evidence type="ECO:0000256" key="1">
    <source>
        <dbReference type="SAM" id="Coils"/>
    </source>
</evidence>
<dbReference type="AlphaFoldDB" id="A0A0C3H1Z2"/>
<evidence type="ECO:0000313" key="3">
    <source>
        <dbReference type="EMBL" id="KIM97414.1"/>
    </source>
</evidence>
<dbReference type="HOGENOM" id="CLU_020925_1_1_1"/>
<gene>
    <name evidence="3" type="ORF">OIDMADRAFT_147851</name>
</gene>
<accession>A0A0C3H1Z2</accession>
<dbReference type="Proteomes" id="UP000054321">
    <property type="component" value="Unassembled WGS sequence"/>
</dbReference>
<organism evidence="3 4">
    <name type="scientific">Oidiodendron maius (strain Zn)</name>
    <dbReference type="NCBI Taxonomy" id="913774"/>
    <lineage>
        <taxon>Eukaryota</taxon>
        <taxon>Fungi</taxon>
        <taxon>Dikarya</taxon>
        <taxon>Ascomycota</taxon>
        <taxon>Pezizomycotina</taxon>
        <taxon>Leotiomycetes</taxon>
        <taxon>Leotiomycetes incertae sedis</taxon>
        <taxon>Myxotrichaceae</taxon>
        <taxon>Oidiodendron</taxon>
    </lineage>
</organism>
<dbReference type="PANTHER" id="PTHR37012">
    <property type="entry name" value="B-ZIP TRANSCRIPTION FACTOR (EUROFUNG)-RELATED"/>
    <property type="match status" value="1"/>
</dbReference>
<dbReference type="Pfam" id="PF11905">
    <property type="entry name" value="DUF3425"/>
    <property type="match status" value="1"/>
</dbReference>
<feature type="compositionally biased region" description="Basic residues" evidence="2">
    <location>
        <begin position="36"/>
        <end position="45"/>
    </location>
</feature>
<feature type="region of interest" description="Disordered" evidence="2">
    <location>
        <begin position="1"/>
        <end position="69"/>
    </location>
</feature>
<feature type="coiled-coil region" evidence="1">
    <location>
        <begin position="96"/>
        <end position="123"/>
    </location>
</feature>
<keyword evidence="1" id="KW-0175">Coiled coil</keyword>
<sequence>MTSPAAPSTELAPMDPPAQDESVGEAAPATEDPKKKGGRGGKRSVTHLSKAQLQRKRANDREAQRSIRKRNKEHVSYLESRIALLVEKEAGYRTKVGELEDELRLESLERVKLEAEIRLLRAQLGQGQHATVQQQQQQHAVQHAVQHVVQHTVQQDQRVSLVPPDEAMVPLKFEQEWVPSPVDDHPVSTFPPTEQIFPVTMAFEDPEAAQQLYASTTVPVWDGTVGFEQVSHALMKTQPAWAPFQLPVTQPDRYNYSPVNHCPPLYAATTCWQVQPSSPVWQSVTKLKPPSTSLDRLLMAIIEAYRQLPSANVNVQLLLSQDIPPVQALLGAHPLPSSRMPPSLNKIMTLYKSLCSCRGFTRRPELLSSFVNMYRFIQRRVSPSYETYRSLYEWQRPLACQLTIPHPAWMDFPPWPAFRDKIIREQDRYDTPEFQRDYATNLNINFPRTPGAEVEIVNGEMRISERLKSHIADVRRASMGRAFAEKYPEFRDVCRFEEV</sequence>
<proteinExistence type="predicted"/>
<dbReference type="PANTHER" id="PTHR37012:SF2">
    <property type="entry name" value="BZIP DOMAIN-CONTAINING PROTEIN-RELATED"/>
    <property type="match status" value="1"/>
</dbReference>
<protein>
    <recommendedName>
        <fullName evidence="5">BZIP domain-containing protein</fullName>
    </recommendedName>
</protein>